<dbReference type="Proteomes" id="UP000558192">
    <property type="component" value="Unassembled WGS sequence"/>
</dbReference>
<dbReference type="GO" id="GO:0016020">
    <property type="term" value="C:membrane"/>
    <property type="evidence" value="ECO:0007669"/>
    <property type="project" value="UniProtKB-SubCell"/>
</dbReference>
<evidence type="ECO:0000256" key="3">
    <source>
        <dbReference type="ARBA" id="ARBA00022692"/>
    </source>
</evidence>
<name>A0A7X5Y3F4_9SPHN</name>
<evidence type="ECO:0000313" key="8">
    <source>
        <dbReference type="EMBL" id="NJC04414.1"/>
    </source>
</evidence>
<organism evidence="8 9">
    <name type="scientific">Sphingomonas kaistensis</name>
    <dbReference type="NCBI Taxonomy" id="298708"/>
    <lineage>
        <taxon>Bacteria</taxon>
        <taxon>Pseudomonadati</taxon>
        <taxon>Pseudomonadota</taxon>
        <taxon>Alphaproteobacteria</taxon>
        <taxon>Sphingomonadales</taxon>
        <taxon>Sphingomonadaceae</taxon>
        <taxon>Sphingomonas</taxon>
    </lineage>
</organism>
<proteinExistence type="predicted"/>
<dbReference type="InterPro" id="IPR020846">
    <property type="entry name" value="MFS_dom"/>
</dbReference>
<reference evidence="8 9" key="1">
    <citation type="submission" date="2020-03" db="EMBL/GenBank/DDBJ databases">
        <title>Genomic Encyclopedia of Type Strains, Phase IV (KMG-IV): sequencing the most valuable type-strain genomes for metagenomic binning, comparative biology and taxonomic classification.</title>
        <authorList>
            <person name="Goeker M."/>
        </authorList>
    </citation>
    <scope>NUCLEOTIDE SEQUENCE [LARGE SCALE GENOMIC DNA]</scope>
    <source>
        <strain evidence="8 9">DSM 16846</strain>
    </source>
</reference>
<dbReference type="InterPro" id="IPR036259">
    <property type="entry name" value="MFS_trans_sf"/>
</dbReference>
<evidence type="ECO:0000256" key="2">
    <source>
        <dbReference type="ARBA" id="ARBA00022448"/>
    </source>
</evidence>
<dbReference type="PANTHER" id="PTHR43791:SF36">
    <property type="entry name" value="TRANSPORTER, PUTATIVE (AFU_ORTHOLOGUE AFUA_6G08340)-RELATED"/>
    <property type="match status" value="1"/>
</dbReference>
<dbReference type="PANTHER" id="PTHR43791">
    <property type="entry name" value="PERMEASE-RELATED"/>
    <property type="match status" value="1"/>
</dbReference>
<evidence type="ECO:0000256" key="4">
    <source>
        <dbReference type="ARBA" id="ARBA00022989"/>
    </source>
</evidence>
<evidence type="ECO:0000256" key="6">
    <source>
        <dbReference type="SAM" id="Phobius"/>
    </source>
</evidence>
<keyword evidence="5 6" id="KW-0472">Membrane</keyword>
<dbReference type="InterPro" id="IPR011701">
    <property type="entry name" value="MFS"/>
</dbReference>
<dbReference type="PROSITE" id="PS50850">
    <property type="entry name" value="MFS"/>
    <property type="match status" value="1"/>
</dbReference>
<feature type="transmembrane region" description="Helical" evidence="6">
    <location>
        <begin position="391"/>
        <end position="410"/>
    </location>
</feature>
<dbReference type="RefSeq" id="WP_168067241.1">
    <property type="nucleotide sequence ID" value="NZ_JAATJC010000001.1"/>
</dbReference>
<dbReference type="FunFam" id="1.20.1250.20:FF:000018">
    <property type="entry name" value="MFS transporter permease"/>
    <property type="match status" value="1"/>
</dbReference>
<keyword evidence="2" id="KW-0813">Transport</keyword>
<dbReference type="AlphaFoldDB" id="A0A7X5Y3F4"/>
<gene>
    <name evidence="8" type="ORF">GGQ97_000207</name>
</gene>
<dbReference type="CDD" id="cd17319">
    <property type="entry name" value="MFS_ExuT_GudP_like"/>
    <property type="match status" value="1"/>
</dbReference>
<feature type="transmembrane region" description="Helical" evidence="6">
    <location>
        <begin position="236"/>
        <end position="258"/>
    </location>
</feature>
<feature type="domain" description="Major facilitator superfamily (MFS) profile" evidence="7">
    <location>
        <begin position="13"/>
        <end position="414"/>
    </location>
</feature>
<feature type="transmembrane region" description="Helical" evidence="6">
    <location>
        <begin position="172"/>
        <end position="193"/>
    </location>
</feature>
<dbReference type="SUPFAM" id="SSF103473">
    <property type="entry name" value="MFS general substrate transporter"/>
    <property type="match status" value="1"/>
</dbReference>
<comment type="subcellular location">
    <subcellularLocation>
        <location evidence="1">Membrane</location>
        <topology evidence="1">Multi-pass membrane protein</topology>
    </subcellularLocation>
</comment>
<comment type="caution">
    <text evidence="8">The sequence shown here is derived from an EMBL/GenBank/DDBJ whole genome shotgun (WGS) entry which is preliminary data.</text>
</comment>
<keyword evidence="3 6" id="KW-0812">Transmembrane</keyword>
<dbReference type="Gene3D" id="1.20.1250.20">
    <property type="entry name" value="MFS general substrate transporter like domains"/>
    <property type="match status" value="2"/>
</dbReference>
<protein>
    <submittedName>
        <fullName evidence="8">ACS family tartrate transporter-like MFS transporter</fullName>
    </submittedName>
</protein>
<accession>A0A7X5Y3F4</accession>
<feature type="transmembrane region" description="Helical" evidence="6">
    <location>
        <begin position="362"/>
        <end position="385"/>
    </location>
</feature>
<feature type="transmembrane region" description="Helical" evidence="6">
    <location>
        <begin position="329"/>
        <end position="350"/>
    </location>
</feature>
<keyword evidence="4 6" id="KW-1133">Transmembrane helix</keyword>
<evidence type="ECO:0000259" key="7">
    <source>
        <dbReference type="PROSITE" id="PS50850"/>
    </source>
</evidence>
<sequence length="423" mass="44668">MDLGLYRKVMARVVAPLTVGIILSSLDRVNVSFAALQMNADIGLDPKAYGFGVGIFFVGYLLFQLPSAEVLKRIGPRRWIAGSVIGWGLVATAMAALQTPTHFYVLRFLLGVFESGFAPGVVWYVSQWLPQRYRARAIAGTLLAIPISVIIGGPLCGALMKLEIGGLASWRLMFAVEGGITVLAGIAALFLFVDRPADARWLKPDERRAIEDAIAADRTSTVRTNASLSEALRDPILWLAAGVWFVLITGANAIIFWLPIAIKSLGVADPLQVGVLSALPWIAIGTGMVVNARHSDRTGERYGHLGWPMVVAAAAMLTAAAILSNGPLALLALVIAGFGLGGAQSVFWSIPTRYVGARNPGAIAAINLCGNLSSTVAPILIGWSVATTGSVAVPVYALSLITIAGAALVLPLRRLALAREAAR</sequence>
<feature type="transmembrane region" description="Helical" evidence="6">
    <location>
        <begin position="103"/>
        <end position="125"/>
    </location>
</feature>
<evidence type="ECO:0000256" key="5">
    <source>
        <dbReference type="ARBA" id="ARBA00023136"/>
    </source>
</evidence>
<feature type="transmembrane region" description="Helical" evidence="6">
    <location>
        <begin position="48"/>
        <end position="67"/>
    </location>
</feature>
<dbReference type="Pfam" id="PF07690">
    <property type="entry name" value="MFS_1"/>
    <property type="match status" value="1"/>
</dbReference>
<keyword evidence="9" id="KW-1185">Reference proteome</keyword>
<feature type="transmembrane region" description="Helical" evidence="6">
    <location>
        <begin position="270"/>
        <end position="290"/>
    </location>
</feature>
<feature type="transmembrane region" description="Helical" evidence="6">
    <location>
        <begin position="137"/>
        <end position="160"/>
    </location>
</feature>
<feature type="transmembrane region" description="Helical" evidence="6">
    <location>
        <begin position="302"/>
        <end position="323"/>
    </location>
</feature>
<evidence type="ECO:0000256" key="1">
    <source>
        <dbReference type="ARBA" id="ARBA00004141"/>
    </source>
</evidence>
<feature type="transmembrane region" description="Helical" evidence="6">
    <location>
        <begin position="9"/>
        <end position="26"/>
    </location>
</feature>
<dbReference type="EMBL" id="JAATJC010000001">
    <property type="protein sequence ID" value="NJC04414.1"/>
    <property type="molecule type" value="Genomic_DNA"/>
</dbReference>
<evidence type="ECO:0000313" key="9">
    <source>
        <dbReference type="Proteomes" id="UP000558192"/>
    </source>
</evidence>
<dbReference type="GO" id="GO:0022857">
    <property type="term" value="F:transmembrane transporter activity"/>
    <property type="evidence" value="ECO:0007669"/>
    <property type="project" value="InterPro"/>
</dbReference>
<feature type="transmembrane region" description="Helical" evidence="6">
    <location>
        <begin position="79"/>
        <end position="97"/>
    </location>
</feature>